<protein>
    <recommendedName>
        <fullName evidence="3">DNA-binding protein</fullName>
    </recommendedName>
</protein>
<dbReference type="Proteomes" id="UP000594961">
    <property type="component" value="Chromosome"/>
</dbReference>
<dbReference type="Gene3D" id="1.10.10.10">
    <property type="entry name" value="Winged helix-like DNA-binding domain superfamily/Winged helix DNA-binding domain"/>
    <property type="match status" value="1"/>
</dbReference>
<proteinExistence type="predicted"/>
<dbReference type="AlphaFoldDB" id="A0A7M1R076"/>
<dbReference type="RefSeq" id="WP_197552805.1">
    <property type="nucleotide sequence ID" value="NZ_CP063212.1"/>
</dbReference>
<accession>A0A7M1R076</accession>
<reference evidence="1 2" key="1">
    <citation type="submission" date="2020-10" db="EMBL/GenBank/DDBJ databases">
        <title>Trueperella pecoris sp. nov. isolated from bovine and porcine specimens.</title>
        <authorList>
            <person name="Schoenecker L."/>
            <person name="Schnydrig P."/>
            <person name="Brodard I."/>
            <person name="Thomann A."/>
            <person name="Hemphill A."/>
            <person name="Rodriguez-Campos S."/>
            <person name="Perreten V."/>
            <person name="Jores J."/>
            <person name="Kittl S."/>
        </authorList>
    </citation>
    <scope>NUCLEOTIDE SEQUENCE [LARGE SCALE GENOMIC DNA]</scope>
    <source>
        <strain evidence="1 2">19OD0592</strain>
    </source>
</reference>
<evidence type="ECO:0008006" key="3">
    <source>
        <dbReference type="Google" id="ProtNLM"/>
    </source>
</evidence>
<sequence length="196" mass="21717">MNNYEFTVKVDGLDIENPDQIGRLAETPDDIFILPAIIGRSQQLSCEVSANELSAAVRTVYRFVGKACPEIKLHSIVPDLVNTSEIAELLDVSRETVRKWDSNGLHNFPPPYTSVGAGARTQSVWIWGDIFAWAQSESYGAQLDESATPLTKKQIYEADFEIEECARKRGLEIAHQIRAWSSATATTPRVYASKGA</sequence>
<dbReference type="InterPro" id="IPR036388">
    <property type="entry name" value="WH-like_DNA-bd_sf"/>
</dbReference>
<gene>
    <name evidence="1" type="ORF">INS90_09840</name>
</gene>
<organism evidence="1 2">
    <name type="scientific">Trueperella pecoris</name>
    <dbReference type="NCBI Taxonomy" id="2733571"/>
    <lineage>
        <taxon>Bacteria</taxon>
        <taxon>Bacillati</taxon>
        <taxon>Actinomycetota</taxon>
        <taxon>Actinomycetes</taxon>
        <taxon>Actinomycetales</taxon>
        <taxon>Actinomycetaceae</taxon>
        <taxon>Trueperella</taxon>
    </lineage>
</organism>
<dbReference type="EMBL" id="CP063212">
    <property type="protein sequence ID" value="QOR47533.1"/>
    <property type="molecule type" value="Genomic_DNA"/>
</dbReference>
<evidence type="ECO:0000313" key="1">
    <source>
        <dbReference type="EMBL" id="QOR47533.1"/>
    </source>
</evidence>
<name>A0A7M1R076_9ACTO</name>
<evidence type="ECO:0000313" key="2">
    <source>
        <dbReference type="Proteomes" id="UP000594961"/>
    </source>
</evidence>